<accession>A0A9W7CJ10</accession>
<reference evidence="1" key="1">
    <citation type="submission" date="2023-04" db="EMBL/GenBank/DDBJ databases">
        <title>Phytophthora lilii NBRC 32176.</title>
        <authorList>
            <person name="Ichikawa N."/>
            <person name="Sato H."/>
            <person name="Tonouchi N."/>
        </authorList>
    </citation>
    <scope>NUCLEOTIDE SEQUENCE</scope>
    <source>
        <strain evidence="1">NBRC 32176</strain>
    </source>
</reference>
<name>A0A9W7CJ10_9STRA</name>
<dbReference type="AlphaFoldDB" id="A0A9W7CJ10"/>
<dbReference type="EMBL" id="BSXW01000998">
    <property type="protein sequence ID" value="GMF32573.1"/>
    <property type="molecule type" value="Genomic_DNA"/>
</dbReference>
<dbReference type="OrthoDB" id="341259at2759"/>
<organism evidence="1 2">
    <name type="scientific">Phytophthora lilii</name>
    <dbReference type="NCBI Taxonomy" id="2077276"/>
    <lineage>
        <taxon>Eukaryota</taxon>
        <taxon>Sar</taxon>
        <taxon>Stramenopiles</taxon>
        <taxon>Oomycota</taxon>
        <taxon>Peronosporomycetes</taxon>
        <taxon>Peronosporales</taxon>
        <taxon>Peronosporaceae</taxon>
        <taxon>Phytophthora</taxon>
    </lineage>
</organism>
<comment type="caution">
    <text evidence="1">The sequence shown here is derived from an EMBL/GenBank/DDBJ whole genome shotgun (WGS) entry which is preliminary data.</text>
</comment>
<protein>
    <submittedName>
        <fullName evidence="1">Unnamed protein product</fullName>
    </submittedName>
</protein>
<gene>
    <name evidence="1" type="ORF">Plil01_001392500</name>
</gene>
<evidence type="ECO:0000313" key="1">
    <source>
        <dbReference type="EMBL" id="GMF32573.1"/>
    </source>
</evidence>
<sequence>MASDFCPDALVQWWNAESMVVLCPYCKKPHRHGFPSGKDGRIEYDAIRRRGDCDQQIGGGVYVVVFPFDVARNVDGYEIDKDKGIFVSANLQVGQADGTISGYTGSGSLNDNMLSTETRPIPQERPQFSDATIIPVTMEYLGNHITFNRCFVQEALSACFCGDVRKVEGYLNELRDTDDYRIFFMVKTITGTQRYVLPPWGRHIRWSICCFGTTVT</sequence>
<keyword evidence="2" id="KW-1185">Reference proteome</keyword>
<proteinExistence type="predicted"/>
<evidence type="ECO:0000313" key="2">
    <source>
        <dbReference type="Proteomes" id="UP001165083"/>
    </source>
</evidence>
<dbReference type="Proteomes" id="UP001165083">
    <property type="component" value="Unassembled WGS sequence"/>
</dbReference>